<dbReference type="RefSeq" id="WP_259290935.1">
    <property type="nucleotide sequence ID" value="NZ_JANUXW010000001.1"/>
</dbReference>
<accession>A0ABT2FAY8</accession>
<feature type="domain" description="Bacterial Ig-like" evidence="2">
    <location>
        <begin position="461"/>
        <end position="524"/>
    </location>
</feature>
<evidence type="ECO:0000313" key="4">
    <source>
        <dbReference type="Proteomes" id="UP001166947"/>
    </source>
</evidence>
<feature type="non-terminal residue" evidence="3">
    <location>
        <position position="524"/>
    </location>
</feature>
<name>A0ABT2FAY8_9NEIS</name>
<dbReference type="Pfam" id="PF19077">
    <property type="entry name" value="Big_13"/>
    <property type="match status" value="4"/>
</dbReference>
<dbReference type="EMBL" id="JANUXW010000001">
    <property type="protein sequence ID" value="MCS4533131.1"/>
    <property type="molecule type" value="Genomic_DNA"/>
</dbReference>
<feature type="region of interest" description="Disordered" evidence="1">
    <location>
        <begin position="431"/>
        <end position="464"/>
    </location>
</feature>
<proteinExistence type="predicted"/>
<comment type="caution">
    <text evidence="3">The sequence shown here is derived from an EMBL/GenBank/DDBJ whole genome shotgun (WGS) entry which is preliminary data.</text>
</comment>
<dbReference type="InterPro" id="IPR044016">
    <property type="entry name" value="Big_13"/>
</dbReference>
<gene>
    <name evidence="3" type="ORF">NXS09_02305</name>
</gene>
<evidence type="ECO:0000256" key="1">
    <source>
        <dbReference type="SAM" id="MobiDB-lite"/>
    </source>
</evidence>
<evidence type="ECO:0000313" key="3">
    <source>
        <dbReference type="EMBL" id="MCS4533131.1"/>
    </source>
</evidence>
<keyword evidence="4" id="KW-1185">Reference proteome</keyword>
<dbReference type="Gene3D" id="2.60.40.10">
    <property type="entry name" value="Immunoglobulins"/>
    <property type="match status" value="4"/>
</dbReference>
<feature type="domain" description="Bacterial Ig-like" evidence="2">
    <location>
        <begin position="270"/>
        <end position="354"/>
    </location>
</feature>
<protein>
    <submittedName>
        <fullName evidence="3">Ig-like domain-containing protein</fullName>
    </submittedName>
</protein>
<reference evidence="3" key="1">
    <citation type="submission" date="2022-08" db="EMBL/GenBank/DDBJ databases">
        <authorList>
            <person name="Volokhov D.V."/>
            <person name="Furtak V.A."/>
            <person name="Zagorodnyaya T.A."/>
        </authorList>
    </citation>
    <scope>NUCLEOTIDE SEQUENCE</scope>
    <source>
        <strain evidence="3">CSL10203-ORH2</strain>
    </source>
</reference>
<feature type="compositionally biased region" description="Polar residues" evidence="1">
    <location>
        <begin position="433"/>
        <end position="453"/>
    </location>
</feature>
<evidence type="ECO:0000259" key="2">
    <source>
        <dbReference type="Pfam" id="PF19077"/>
    </source>
</evidence>
<feature type="domain" description="Bacterial Ig-like" evidence="2">
    <location>
        <begin position="179"/>
        <end position="255"/>
    </location>
</feature>
<dbReference type="NCBIfam" id="NF033510">
    <property type="entry name" value="Ca_tandemer"/>
    <property type="match status" value="3"/>
</dbReference>
<dbReference type="Proteomes" id="UP001166947">
    <property type="component" value="Unassembled WGS sequence"/>
</dbReference>
<sequence>MSRNITLNINNAKQTIETVKFQTASGEVLRIPAQADVNYQFVEDLTQFAPENIMTKRVGDDLTIAFEGTDIENPDLILEGYYSNETGASKSSLLIGQHENGNIYPYVPESTEVSDAVTMLAEEVLAGQALGGEIIAATWAFNPFWLLALVPIGALAASGGHGGGDNHREPSITVDAPDNTNDNTPEIKGVASNVAPDSVVTVVLTDSQGVSQSVSVTVGETGEYSVVPLNPLADGEYTATATVVTPSNQSATATDPGSIDTTAQITVDAPDDITDNTPTITGTVTDVEEGQVVTLEITASDGTKQTVSTVVNADGTYSVDVPNALPDGEYSVTATVKDKLGNEGTATDNGSVDTTASITVEAPDLTGDNTPTITGTTQDVEEGQVVTVVVTDSTGATQTITTTVKADGSYSVEVPNPLADGEYTAKASVSDKAGNSATAEDNNGNVVDTTGPSISVDAPDNTGDNTPTITGKTDAPEGSEVTVVVTDANGATQTVTTTVNGDGSFSVDVPGELPDGDYTVDAKV</sequence>
<dbReference type="InterPro" id="IPR013783">
    <property type="entry name" value="Ig-like_fold"/>
</dbReference>
<organism evidence="3 4">
    <name type="scientific">Neisseria montereyensis</name>
    <dbReference type="NCBI Taxonomy" id="2973938"/>
    <lineage>
        <taxon>Bacteria</taxon>
        <taxon>Pseudomonadati</taxon>
        <taxon>Pseudomonadota</taxon>
        <taxon>Betaproteobacteria</taxon>
        <taxon>Neisseriales</taxon>
        <taxon>Neisseriaceae</taxon>
        <taxon>Neisseria</taxon>
    </lineage>
</organism>
<reference evidence="3" key="2">
    <citation type="journal article" date="2023" name="Curr. Microbiol.">
        <title>Neisseria montereyensis sp. nov., Isolated from Oropharynx of California Sea Lion (Zalophus californianus): Genomic, Phylogenetic, and Phenotypic Study.</title>
        <authorList>
            <person name="Volokhov D.V."/>
            <person name="Zagorodnyaya T.A."/>
            <person name="Furtak V.A."/>
            <person name="Nattanmai G."/>
            <person name="Randall L."/>
            <person name="Jose S."/>
            <person name="Gao Y."/>
            <person name="Gulland F.M."/>
            <person name="Eisenberg T."/>
            <person name="Delmonte P."/>
            <person name="Blom J."/>
            <person name="Mitchell K.K."/>
        </authorList>
    </citation>
    <scope>NUCLEOTIDE SEQUENCE</scope>
    <source>
        <strain evidence="3">CSL10203-ORH2</strain>
    </source>
</reference>
<feature type="domain" description="Bacterial Ig-like" evidence="2">
    <location>
        <begin position="364"/>
        <end position="448"/>
    </location>
</feature>